<organism evidence="1 2">
    <name type="scientific">Pseudoflavonifractor capillosus</name>
    <dbReference type="NCBI Taxonomy" id="106588"/>
    <lineage>
        <taxon>Bacteria</taxon>
        <taxon>Bacillati</taxon>
        <taxon>Bacillota</taxon>
        <taxon>Clostridia</taxon>
        <taxon>Eubacteriales</taxon>
        <taxon>Oscillospiraceae</taxon>
        <taxon>Pseudoflavonifractor</taxon>
    </lineage>
</organism>
<evidence type="ECO:0000313" key="2">
    <source>
        <dbReference type="Proteomes" id="UP000760668"/>
    </source>
</evidence>
<dbReference type="EMBL" id="DYUC01000047">
    <property type="protein sequence ID" value="HJG86378.1"/>
    <property type="molecule type" value="Genomic_DNA"/>
</dbReference>
<gene>
    <name evidence="1" type="ORF">K8V01_05055</name>
</gene>
<name>A0A921SSE1_9FIRM</name>
<comment type="caution">
    <text evidence="1">The sequence shown here is derived from an EMBL/GenBank/DDBJ whole genome shotgun (WGS) entry which is preliminary data.</text>
</comment>
<reference evidence="1" key="1">
    <citation type="journal article" date="2021" name="PeerJ">
        <title>Extensive microbial diversity within the chicken gut microbiome revealed by metagenomics and culture.</title>
        <authorList>
            <person name="Gilroy R."/>
            <person name="Ravi A."/>
            <person name="Getino M."/>
            <person name="Pursley I."/>
            <person name="Horton D.L."/>
            <person name="Alikhan N.F."/>
            <person name="Baker D."/>
            <person name="Gharbi K."/>
            <person name="Hall N."/>
            <person name="Watson M."/>
            <person name="Adriaenssens E.M."/>
            <person name="Foster-Nyarko E."/>
            <person name="Jarju S."/>
            <person name="Secka A."/>
            <person name="Antonio M."/>
            <person name="Oren A."/>
            <person name="Chaudhuri R.R."/>
            <person name="La Ragione R."/>
            <person name="Hildebrand F."/>
            <person name="Pallen M.J."/>
        </authorList>
    </citation>
    <scope>NUCLEOTIDE SEQUENCE</scope>
    <source>
        <strain evidence="1">CHK179-5677</strain>
    </source>
</reference>
<evidence type="ECO:0000313" key="1">
    <source>
        <dbReference type="EMBL" id="HJG86378.1"/>
    </source>
</evidence>
<protein>
    <submittedName>
        <fullName evidence="1">Uncharacterized protein</fullName>
    </submittedName>
</protein>
<sequence length="233" mass="25345">MAMTGEKGWKTVLDSREVLGLPLLRALVPGVEGRHEKRRTRRVERAARRLREAGVRRVLAGPGFPYWEQLEAQGLRGVDPEPMCQAMAAELALAALARDGRPPERAVVALRGGRVSRPLFQAAVALCPRVRGVEVCVPGGGAELADHLRREYGLPVLERERPDLVLEFSPVQAGAGDDRTMALYGPSPRLLGLTLRPPMPIPGDFAPLPLTAALWEMGLLSQPPAIVPEGEER</sequence>
<dbReference type="Proteomes" id="UP000760668">
    <property type="component" value="Unassembled WGS sequence"/>
</dbReference>
<reference evidence="1" key="2">
    <citation type="submission" date="2021-09" db="EMBL/GenBank/DDBJ databases">
        <authorList>
            <person name="Gilroy R."/>
        </authorList>
    </citation>
    <scope>NUCLEOTIDE SEQUENCE</scope>
    <source>
        <strain evidence="1">CHK179-5677</strain>
    </source>
</reference>
<dbReference type="RefSeq" id="WP_295370414.1">
    <property type="nucleotide sequence ID" value="NZ_DYUC01000047.1"/>
</dbReference>
<accession>A0A921SSE1</accession>
<dbReference type="AlphaFoldDB" id="A0A921SSE1"/>
<proteinExistence type="predicted"/>